<accession>A3LNP0</accession>
<keyword evidence="7 9" id="KW-1133">Transmembrane helix</keyword>
<organism evidence="11 12">
    <name type="scientific">Scheffersomyces stipitis (strain ATCC 58785 / CBS 6054 / NBRC 10063 / NRRL Y-11545)</name>
    <name type="common">Yeast</name>
    <name type="synonym">Pichia stipitis</name>
    <dbReference type="NCBI Taxonomy" id="322104"/>
    <lineage>
        <taxon>Eukaryota</taxon>
        <taxon>Fungi</taxon>
        <taxon>Dikarya</taxon>
        <taxon>Ascomycota</taxon>
        <taxon>Saccharomycotina</taxon>
        <taxon>Pichiomycetes</taxon>
        <taxon>Debaryomycetaceae</taxon>
        <taxon>Scheffersomyces</taxon>
    </lineage>
</organism>
<evidence type="ECO:0000256" key="7">
    <source>
        <dbReference type="ARBA" id="ARBA00022989"/>
    </source>
</evidence>
<dbReference type="PANTHER" id="PTHR12692:SF0">
    <property type="entry name" value="GH11935P"/>
    <property type="match status" value="1"/>
</dbReference>
<evidence type="ECO:0000256" key="1">
    <source>
        <dbReference type="ARBA" id="ARBA00002791"/>
    </source>
</evidence>
<reference evidence="11 12" key="1">
    <citation type="journal article" date="2007" name="Nat. Biotechnol.">
        <title>Genome sequence of the lignocellulose-bioconverting and xylose-fermenting yeast Pichia stipitis.</title>
        <authorList>
            <person name="Jeffries T.W."/>
            <person name="Grigoriev I.V."/>
            <person name="Grimwood J."/>
            <person name="Laplaza J.M."/>
            <person name="Aerts A."/>
            <person name="Salamov A."/>
            <person name="Schmutz J."/>
            <person name="Lindquist E."/>
            <person name="Dehal P."/>
            <person name="Shapiro H."/>
            <person name="Jin Y.S."/>
            <person name="Passoth V."/>
            <person name="Richardson P.M."/>
        </authorList>
    </citation>
    <scope>NUCLEOTIDE SEQUENCE [LARGE SCALE GENOMIC DNA]</scope>
    <source>
        <strain evidence="12">ATCC 58785 / CBS 6054 / NBRC 10063 / NRRL Y-11545</strain>
    </source>
</reference>
<dbReference type="InterPro" id="IPR021149">
    <property type="entry name" value="OligosaccharylTrfase_OST3/OST6"/>
</dbReference>
<feature type="transmembrane region" description="Helical" evidence="9">
    <location>
        <begin position="308"/>
        <end position="332"/>
    </location>
</feature>
<dbReference type="KEGG" id="pic:PICST_65168"/>
<evidence type="ECO:0000256" key="8">
    <source>
        <dbReference type="ARBA" id="ARBA00023136"/>
    </source>
</evidence>
<name>A3LNP0_PICST</name>
<gene>
    <name evidence="11" type="primary">OST3</name>
    <name evidence="11" type="ORF">PICST_65168</name>
</gene>
<dbReference type="EMBL" id="CP000496">
    <property type="protein sequence ID" value="ABN64361.2"/>
    <property type="molecule type" value="Genomic_DNA"/>
</dbReference>
<evidence type="ECO:0000256" key="6">
    <source>
        <dbReference type="ARBA" id="ARBA00022824"/>
    </source>
</evidence>
<dbReference type="GO" id="GO:0004579">
    <property type="term" value="F:dolichyl-diphosphooligosaccharide-protein glycotransferase activity"/>
    <property type="evidence" value="ECO:0007669"/>
    <property type="project" value="UniProtKB-EC"/>
</dbReference>
<keyword evidence="6" id="KW-0256">Endoplasmic reticulum</keyword>
<keyword evidence="5 10" id="KW-0732">Signal</keyword>
<evidence type="ECO:0000256" key="2">
    <source>
        <dbReference type="ARBA" id="ARBA00004477"/>
    </source>
</evidence>
<evidence type="ECO:0000256" key="3">
    <source>
        <dbReference type="ARBA" id="ARBA00009561"/>
    </source>
</evidence>
<dbReference type="Pfam" id="PF04756">
    <property type="entry name" value="OST3_OST6"/>
    <property type="match status" value="1"/>
</dbReference>
<sequence>MKSGLLRICLVVSTLVSFVLGALSNSQLQSLVKSQGRTKVITLTDENYEQILNGPRDYYLVVLLTSEAPQINCVLCKEFRPEFELLANSWVQDHPDGLTKKELEINDEDPPSILPKNVYFLRSEFMESRSFFQIFALNSIPKVFLFPPSEKAGPNNFIGEVKEYQFFAGSHSELLKAWVSDQTGHKLNIYIPTDYYRIGINVFSVVTLVSLLVRVRKQVASVVTSRVLWSGLSLIAILLLTTGYMFNQIRGVPYHKEHENGKIEYFMPGQQNQFGVETQIVSFIYGMLSLLVIVLIKRVPEIKSSSVFLTAVIFVSTLIFLFYSLLLSIFGVKGVGFPYKLLELF</sequence>
<dbReference type="Proteomes" id="UP000002258">
    <property type="component" value="Chromosome 2"/>
</dbReference>
<feature type="chain" id="PRO_5002655467" evidence="10">
    <location>
        <begin position="22"/>
        <end position="345"/>
    </location>
</feature>
<dbReference type="GO" id="GO:0018279">
    <property type="term" value="P:protein N-linked glycosylation via asparagine"/>
    <property type="evidence" value="ECO:0007669"/>
    <property type="project" value="TreeGrafter"/>
</dbReference>
<dbReference type="AlphaFoldDB" id="A3LNP0"/>
<dbReference type="InParanoid" id="A3LNP0"/>
<proteinExistence type="inferred from homology"/>
<comment type="subcellular location">
    <subcellularLocation>
        <location evidence="2">Endoplasmic reticulum membrane</location>
        <topology evidence="2">Multi-pass membrane protein</topology>
    </subcellularLocation>
</comment>
<dbReference type="GeneID" id="4836845"/>
<dbReference type="InterPro" id="IPR036249">
    <property type="entry name" value="Thioredoxin-like_sf"/>
</dbReference>
<evidence type="ECO:0000256" key="5">
    <source>
        <dbReference type="ARBA" id="ARBA00022729"/>
    </source>
</evidence>
<feature type="signal peptide" evidence="10">
    <location>
        <begin position="1"/>
        <end position="21"/>
    </location>
</feature>
<dbReference type="STRING" id="322104.A3LNP0"/>
<dbReference type="EC" id="2.4.99.18" evidence="11"/>
<feature type="transmembrane region" description="Helical" evidence="9">
    <location>
        <begin position="278"/>
        <end position="296"/>
    </location>
</feature>
<dbReference type="GO" id="GO:0008250">
    <property type="term" value="C:oligosaccharyltransferase complex"/>
    <property type="evidence" value="ECO:0007669"/>
    <property type="project" value="TreeGrafter"/>
</dbReference>
<keyword evidence="11" id="KW-0808">Transferase</keyword>
<evidence type="ECO:0000256" key="4">
    <source>
        <dbReference type="ARBA" id="ARBA00022692"/>
    </source>
</evidence>
<comment type="function">
    <text evidence="1">Subunit of the oligosaccharyl transferase (OST) complex that catalyzes the initial transfer of a defined glycan (Glc(3)Man(9)GlcNAc(2) in eukaryotes) from the lipid carrier dolichol-pyrophosphate to an asparagine residue within an Asn-X-Ser/Thr consensus motif in nascent polypeptide chains, the first step in protein N-glycosylation. N-glycosylation occurs cotranslationally and the complex associates with the Sec61 complex at the channel-forming translocon complex that mediates protein translocation across the endoplasmic reticulum (ER). All subunits are required for a maximal enzyme activity.</text>
</comment>
<keyword evidence="12" id="KW-1185">Reference proteome</keyword>
<dbReference type="Gene3D" id="3.40.30.10">
    <property type="entry name" value="Glutaredoxin"/>
    <property type="match status" value="1"/>
</dbReference>
<dbReference type="HOGENOM" id="CLU_052855_1_0_1"/>
<keyword evidence="8 9" id="KW-0472">Membrane</keyword>
<keyword evidence="11" id="KW-0328">Glycosyltransferase</keyword>
<dbReference type="SUPFAM" id="SSF52833">
    <property type="entry name" value="Thioredoxin-like"/>
    <property type="match status" value="1"/>
</dbReference>
<comment type="similarity">
    <text evidence="3">Belongs to the OST3/OST6 family.</text>
</comment>
<dbReference type="OrthoDB" id="67566at2759"/>
<evidence type="ECO:0000313" key="12">
    <source>
        <dbReference type="Proteomes" id="UP000002258"/>
    </source>
</evidence>
<dbReference type="OMA" id="VLFGMYS"/>
<dbReference type="PANTHER" id="PTHR12692">
    <property type="entry name" value="DOLICHYL-DIPHOSPHOOLIGOSACCHARIDE--PROTEIN GLYCOSYLTRANSFERASE-RELATED"/>
    <property type="match status" value="1"/>
</dbReference>
<dbReference type="RefSeq" id="XP_001382390.2">
    <property type="nucleotide sequence ID" value="XM_001382353.1"/>
</dbReference>
<evidence type="ECO:0000313" key="11">
    <source>
        <dbReference type="EMBL" id="ABN64361.2"/>
    </source>
</evidence>
<dbReference type="eggNOG" id="KOG2603">
    <property type="taxonomic scope" value="Eukaryota"/>
</dbReference>
<evidence type="ECO:0000256" key="9">
    <source>
        <dbReference type="SAM" id="Phobius"/>
    </source>
</evidence>
<keyword evidence="4 9" id="KW-0812">Transmembrane</keyword>
<protein>
    <submittedName>
        <fullName evidence="11">Oligosaccharyltransferase, gamma subunit</fullName>
        <ecNumber evidence="11">2.4.99.18</ecNumber>
    </submittedName>
</protein>
<dbReference type="FunCoup" id="A3LNP0">
    <property type="interactions" value="285"/>
</dbReference>
<feature type="transmembrane region" description="Helical" evidence="9">
    <location>
        <begin position="195"/>
        <end position="215"/>
    </location>
</feature>
<feature type="transmembrane region" description="Helical" evidence="9">
    <location>
        <begin position="227"/>
        <end position="246"/>
    </location>
</feature>
<evidence type="ECO:0000256" key="10">
    <source>
        <dbReference type="SAM" id="SignalP"/>
    </source>
</evidence>